<keyword evidence="3" id="KW-1185">Reference proteome</keyword>
<dbReference type="KEGG" id="pfer:IRI77_12285"/>
<evidence type="ECO:0000256" key="1">
    <source>
        <dbReference type="SAM" id="SignalP"/>
    </source>
</evidence>
<dbReference type="EMBL" id="CP063849">
    <property type="protein sequence ID" value="QOY90685.1"/>
    <property type="molecule type" value="Genomic_DNA"/>
</dbReference>
<evidence type="ECO:0000313" key="2">
    <source>
        <dbReference type="EMBL" id="QOY90685.1"/>
    </source>
</evidence>
<name>A0A7S7SP11_PALFE</name>
<dbReference type="GO" id="GO:0016811">
    <property type="term" value="F:hydrolase activity, acting on carbon-nitrogen (but not peptide) bonds, in linear amides"/>
    <property type="evidence" value="ECO:0007669"/>
    <property type="project" value="TreeGrafter"/>
</dbReference>
<dbReference type="Gene3D" id="3.40.50.10320">
    <property type="entry name" value="LmbE-like"/>
    <property type="match status" value="1"/>
</dbReference>
<sequence>MLSRISTYFPALLLSLLPAIGAETPPRIEDIKGKTILLFTPHPDDDAFCCGGTLALLAKNGNTIRIVIYTNDDKGSYDLEMTGERLARIRKAEEEEGNRILGIPKENLLWLGHHDGLLEYVDSRRLVEQATEVIRRYRPDIVMTVDPGSDYVRWHKTDHRMAAMNTLDAIRAAEFHLYFPNQRLQLGLEPWKVPAMMFFYVTEKDANMWVNIDPVKQQKEAAGLAHVSQWEPAMHKYRPDWTPEDKEKARAELHTIILKKGGHWMEAFRWATEFNQY</sequence>
<organism evidence="2 3">
    <name type="scientific">Paludibaculum fermentans</name>
    <dbReference type="NCBI Taxonomy" id="1473598"/>
    <lineage>
        <taxon>Bacteria</taxon>
        <taxon>Pseudomonadati</taxon>
        <taxon>Acidobacteriota</taxon>
        <taxon>Terriglobia</taxon>
        <taxon>Bryobacterales</taxon>
        <taxon>Bryobacteraceae</taxon>
        <taxon>Paludibaculum</taxon>
    </lineage>
</organism>
<accession>A0A7S7SP11</accession>
<dbReference type="InterPro" id="IPR003737">
    <property type="entry name" value="GlcNAc_PI_deacetylase-related"/>
</dbReference>
<evidence type="ECO:0000313" key="3">
    <source>
        <dbReference type="Proteomes" id="UP000593892"/>
    </source>
</evidence>
<dbReference type="AlphaFoldDB" id="A0A7S7SP11"/>
<dbReference type="PANTHER" id="PTHR12993">
    <property type="entry name" value="N-ACETYLGLUCOSAMINYL-PHOSPHATIDYLINOSITOL DE-N-ACETYLASE-RELATED"/>
    <property type="match status" value="1"/>
</dbReference>
<proteinExistence type="predicted"/>
<dbReference type="Proteomes" id="UP000593892">
    <property type="component" value="Chromosome"/>
</dbReference>
<feature type="chain" id="PRO_5032958544" evidence="1">
    <location>
        <begin position="22"/>
        <end position="277"/>
    </location>
</feature>
<keyword evidence="1" id="KW-0732">Signal</keyword>
<dbReference type="InterPro" id="IPR024078">
    <property type="entry name" value="LmbE-like_dom_sf"/>
</dbReference>
<dbReference type="PANTHER" id="PTHR12993:SF28">
    <property type="entry name" value="LMBE FAMILY PROTEIN"/>
    <property type="match status" value="1"/>
</dbReference>
<dbReference type="Pfam" id="PF02585">
    <property type="entry name" value="PIG-L"/>
    <property type="match status" value="1"/>
</dbReference>
<dbReference type="RefSeq" id="WP_194452343.1">
    <property type="nucleotide sequence ID" value="NZ_CP063849.1"/>
</dbReference>
<gene>
    <name evidence="2" type="ORF">IRI77_12285</name>
</gene>
<reference evidence="2 3" key="1">
    <citation type="submission" date="2020-10" db="EMBL/GenBank/DDBJ databases">
        <title>Complete genome sequence of Paludibaculum fermentans P105T, a facultatively anaerobic acidobacterium capable of dissimilatory Fe(III) reduction.</title>
        <authorList>
            <person name="Dedysh S.N."/>
            <person name="Beletsky A.V."/>
            <person name="Kulichevskaya I.S."/>
            <person name="Mardanov A.V."/>
            <person name="Ravin N.V."/>
        </authorList>
    </citation>
    <scope>NUCLEOTIDE SEQUENCE [LARGE SCALE GENOMIC DNA]</scope>
    <source>
        <strain evidence="2 3">P105</strain>
    </source>
</reference>
<protein>
    <submittedName>
        <fullName evidence="2">PIG-L family deacetylase</fullName>
    </submittedName>
</protein>
<dbReference type="SUPFAM" id="SSF102588">
    <property type="entry name" value="LmbE-like"/>
    <property type="match status" value="1"/>
</dbReference>
<feature type="signal peptide" evidence="1">
    <location>
        <begin position="1"/>
        <end position="21"/>
    </location>
</feature>